<keyword evidence="1" id="KW-1133">Transmembrane helix</keyword>
<evidence type="ECO:0000313" key="2">
    <source>
        <dbReference type="EMBL" id="QXL85969.1"/>
    </source>
</evidence>
<accession>A0A975TSH3</accession>
<keyword evidence="1" id="KW-0472">Membrane</keyword>
<name>A0A975TSH3_9RHOB</name>
<dbReference type="EMBL" id="JAIMBW010000001">
    <property type="protein sequence ID" value="MBY4893235.1"/>
    <property type="molecule type" value="Genomic_DNA"/>
</dbReference>
<protein>
    <submittedName>
        <fullName evidence="2">Uncharacterized protein</fullName>
    </submittedName>
</protein>
<dbReference type="EMBL" id="CP078073">
    <property type="protein sequence ID" value="QXL85969.1"/>
    <property type="molecule type" value="Genomic_DNA"/>
</dbReference>
<sequence>MFYTRIGSFIAATVFVLSVFSIVFAVGLLWSGSAVEAIQQRSGMTPGQAIDRGIYGIVFSVALGILTEISGKVGYIEEKLPESPE</sequence>
<feature type="transmembrane region" description="Helical" evidence="1">
    <location>
        <begin position="53"/>
        <end position="76"/>
    </location>
</feature>
<evidence type="ECO:0000313" key="3">
    <source>
        <dbReference type="Proteomes" id="UP000693972"/>
    </source>
</evidence>
<keyword evidence="1" id="KW-0812">Transmembrane</keyword>
<dbReference type="RefSeq" id="WP_257892935.1">
    <property type="nucleotide sequence ID" value="NZ_JAIMBW010000001.1"/>
</dbReference>
<proteinExistence type="predicted"/>
<feature type="transmembrane region" description="Helical" evidence="1">
    <location>
        <begin position="6"/>
        <end position="32"/>
    </location>
</feature>
<evidence type="ECO:0000256" key="1">
    <source>
        <dbReference type="SAM" id="Phobius"/>
    </source>
</evidence>
<keyword evidence="3" id="KW-1185">Reference proteome</keyword>
<reference evidence="2 3" key="1">
    <citation type="submission" date="2021-07" db="EMBL/GenBank/DDBJ databases">
        <title>Karlodiniumbacter phycospheric gen. nov., sp. nov., a phycosphere bacterium isolated from karlodinium veneficum.</title>
        <authorList>
            <person name="Peng Y."/>
            <person name="Jiang L."/>
            <person name="Lee J."/>
        </authorList>
    </citation>
    <scope>NUCLEOTIDE SEQUENCE</scope>
    <source>
        <strain evidence="2 3">N5</strain>
    </source>
</reference>
<dbReference type="Proteomes" id="UP000693972">
    <property type="component" value="Unassembled WGS sequence"/>
</dbReference>
<gene>
    <name evidence="2" type="ORF">KUL25_10710</name>
</gene>
<organism evidence="2">
    <name type="scientific">Gymnodinialimonas phycosphaerae</name>
    <dbReference type="NCBI Taxonomy" id="2841589"/>
    <lineage>
        <taxon>Bacteria</taxon>
        <taxon>Pseudomonadati</taxon>
        <taxon>Pseudomonadota</taxon>
        <taxon>Alphaproteobacteria</taxon>
        <taxon>Rhodobacterales</taxon>
        <taxon>Paracoccaceae</taxon>
        <taxon>Gymnodinialimonas</taxon>
    </lineage>
</organism>
<dbReference type="AlphaFoldDB" id="A0A975TSH3"/>